<gene>
    <name evidence="2" type="ORF">URODEC1_LOCUS91219</name>
</gene>
<feature type="compositionally biased region" description="Low complexity" evidence="1">
    <location>
        <begin position="7"/>
        <end position="19"/>
    </location>
</feature>
<reference evidence="3" key="1">
    <citation type="submission" date="2024-06" db="EMBL/GenBank/DDBJ databases">
        <authorList>
            <person name="Ryan C."/>
        </authorList>
    </citation>
    <scope>NUCLEOTIDE SEQUENCE [LARGE SCALE GENOMIC DNA]</scope>
</reference>
<keyword evidence="3" id="KW-1185">Reference proteome</keyword>
<dbReference type="EMBL" id="OZ075145">
    <property type="protein sequence ID" value="CAL5049846.1"/>
    <property type="molecule type" value="Genomic_DNA"/>
</dbReference>
<evidence type="ECO:0000313" key="2">
    <source>
        <dbReference type="EMBL" id="CAL5049846.1"/>
    </source>
</evidence>
<dbReference type="Pfam" id="PF07893">
    <property type="entry name" value="DUF1668"/>
    <property type="match status" value="1"/>
</dbReference>
<feature type="region of interest" description="Disordered" evidence="1">
    <location>
        <begin position="1"/>
        <end position="21"/>
    </location>
</feature>
<feature type="compositionally biased region" description="Acidic residues" evidence="1">
    <location>
        <begin position="149"/>
        <end position="159"/>
    </location>
</feature>
<dbReference type="AlphaFoldDB" id="A0ABC9E3D9"/>
<protein>
    <submittedName>
        <fullName evidence="2">Uncharacterized protein</fullName>
    </submittedName>
</protein>
<name>A0ABC9E3D9_9POAL</name>
<reference evidence="2 3" key="2">
    <citation type="submission" date="2024-10" db="EMBL/GenBank/DDBJ databases">
        <authorList>
            <person name="Ryan C."/>
        </authorList>
    </citation>
    <scope>NUCLEOTIDE SEQUENCE [LARGE SCALE GENOMIC DNA]</scope>
</reference>
<dbReference type="PANTHER" id="PTHR33085:SF80">
    <property type="entry name" value="F-BOX ASSOCIATED DOMAIN-CONTAINING PROTEIN"/>
    <property type="match status" value="1"/>
</dbReference>
<dbReference type="PANTHER" id="PTHR33085">
    <property type="entry name" value="OS12G0113100 PROTEIN-RELATED"/>
    <property type="match status" value="1"/>
</dbReference>
<dbReference type="Proteomes" id="UP001497457">
    <property type="component" value="Chromosome 35b"/>
</dbReference>
<proteinExistence type="predicted"/>
<accession>A0ABC9E3D9</accession>
<organism evidence="2 3">
    <name type="scientific">Urochloa decumbens</name>
    <dbReference type="NCBI Taxonomy" id="240449"/>
    <lineage>
        <taxon>Eukaryota</taxon>
        <taxon>Viridiplantae</taxon>
        <taxon>Streptophyta</taxon>
        <taxon>Embryophyta</taxon>
        <taxon>Tracheophyta</taxon>
        <taxon>Spermatophyta</taxon>
        <taxon>Magnoliopsida</taxon>
        <taxon>Liliopsida</taxon>
        <taxon>Poales</taxon>
        <taxon>Poaceae</taxon>
        <taxon>PACMAD clade</taxon>
        <taxon>Panicoideae</taxon>
        <taxon>Panicodae</taxon>
        <taxon>Paniceae</taxon>
        <taxon>Melinidinae</taxon>
        <taxon>Urochloa</taxon>
    </lineage>
</organism>
<sequence length="386" mass="43480">MAAAPRSFSSSAFTSSLTTGTGGYSIRKVKLPLPCKSGDRASESERAEKRLPNPFWRYKADRECPQYFTSAFGTKIMGMHHNDSGIVLMIDVRTRSVVLGPRTNYPAFPIYFPVGVDKLFALDSACLELCRLPLVRPDSDSDSGSSSTDETESDSDSESDSYGKWLWRQLQVPPFCTRDVASYAVHSDGQSQSILVSVKGEETVATFTFDMGKFVWECLGEWTLPFTGPGHFDRKLKALVGLSKDPEAFGYLYACNVPSAGDRPCPAPAWKCSKEKVFSELPADRHVSANLIYMENRRKYCLVECVWVEEDNACQVKIKEDKADQVLLEKSEADQRGRHMYRLMTFSLKYDKKDDLRVKCGRVRYYEVPNTVSAESIREDPVAFWL</sequence>
<feature type="region of interest" description="Disordered" evidence="1">
    <location>
        <begin position="138"/>
        <end position="160"/>
    </location>
</feature>
<evidence type="ECO:0000256" key="1">
    <source>
        <dbReference type="SAM" id="MobiDB-lite"/>
    </source>
</evidence>
<dbReference type="InterPro" id="IPR012871">
    <property type="entry name" value="DUF1668_ORYSA"/>
</dbReference>
<evidence type="ECO:0000313" key="3">
    <source>
        <dbReference type="Proteomes" id="UP001497457"/>
    </source>
</evidence>